<sequence length="242" mass="24556">MNGTVARLTARGLLGRRRALLLLLLPAVLLSLSAMARGLAGADQQLAVTLLGGFALGTLVPLLGLIAGTGAIGPEIDDGSIVYLLTKPLNRHAIVVTKFAVAAAVVTVLGALPTFAAGLVLTGTSANLAVGYAVGTAVAGVAYCALFLLLAVVTRNAVVIGLLYALVWETLIGQFVPGAQALSIQQWSLAVTERIVGAPAEQLGATSAVGLATAVVLLVVVTAGATWYAGRQLRTIRLTSEV</sequence>
<proteinExistence type="predicted"/>
<protein>
    <submittedName>
        <fullName evidence="2">ABC-2 type transport system permease protein</fullName>
    </submittedName>
</protein>
<dbReference type="Pfam" id="PF12679">
    <property type="entry name" value="ABC2_membrane_2"/>
    <property type="match status" value="1"/>
</dbReference>
<evidence type="ECO:0000256" key="1">
    <source>
        <dbReference type="SAM" id="Phobius"/>
    </source>
</evidence>
<keyword evidence="1" id="KW-1133">Transmembrane helix</keyword>
<evidence type="ECO:0000313" key="3">
    <source>
        <dbReference type="Proteomes" id="UP000198589"/>
    </source>
</evidence>
<reference evidence="3" key="1">
    <citation type="submission" date="2016-10" db="EMBL/GenBank/DDBJ databases">
        <authorList>
            <person name="Varghese N."/>
            <person name="Submissions S."/>
        </authorList>
    </citation>
    <scope>NUCLEOTIDE SEQUENCE [LARGE SCALE GENOMIC DNA]</scope>
    <source>
        <strain evidence="3">DSM 46838</strain>
    </source>
</reference>
<dbReference type="GO" id="GO:0140359">
    <property type="term" value="F:ABC-type transporter activity"/>
    <property type="evidence" value="ECO:0007669"/>
    <property type="project" value="InterPro"/>
</dbReference>
<dbReference type="GO" id="GO:0005886">
    <property type="term" value="C:plasma membrane"/>
    <property type="evidence" value="ECO:0007669"/>
    <property type="project" value="UniProtKB-SubCell"/>
</dbReference>
<dbReference type="PANTHER" id="PTHR37305:SF1">
    <property type="entry name" value="MEMBRANE PROTEIN"/>
    <property type="match status" value="1"/>
</dbReference>
<feature type="transmembrane region" description="Helical" evidence="1">
    <location>
        <begin position="48"/>
        <end position="72"/>
    </location>
</feature>
<accession>A0A1I2I9K1</accession>
<feature type="transmembrane region" description="Helical" evidence="1">
    <location>
        <begin position="93"/>
        <end position="117"/>
    </location>
</feature>
<dbReference type="Proteomes" id="UP000198589">
    <property type="component" value="Unassembled WGS sequence"/>
</dbReference>
<dbReference type="RefSeq" id="WP_092200877.1">
    <property type="nucleotide sequence ID" value="NZ_FOND01000012.1"/>
</dbReference>
<name>A0A1I2I9K1_9ACTN</name>
<dbReference type="OrthoDB" id="5146799at2"/>
<dbReference type="AlphaFoldDB" id="A0A1I2I9K1"/>
<keyword evidence="3" id="KW-1185">Reference proteome</keyword>
<feature type="transmembrane region" description="Helical" evidence="1">
    <location>
        <begin position="129"/>
        <end position="150"/>
    </location>
</feature>
<gene>
    <name evidence="2" type="ORF">SAMN05216574_112144</name>
</gene>
<dbReference type="STRING" id="1798228.SAMN05216574_112144"/>
<keyword evidence="1" id="KW-0812">Transmembrane</keyword>
<dbReference type="EMBL" id="FOND01000012">
    <property type="protein sequence ID" value="SFF38348.1"/>
    <property type="molecule type" value="Genomic_DNA"/>
</dbReference>
<feature type="transmembrane region" description="Helical" evidence="1">
    <location>
        <begin position="157"/>
        <end position="176"/>
    </location>
</feature>
<evidence type="ECO:0000313" key="2">
    <source>
        <dbReference type="EMBL" id="SFF38348.1"/>
    </source>
</evidence>
<dbReference type="PANTHER" id="PTHR37305">
    <property type="entry name" value="INTEGRAL MEMBRANE PROTEIN-RELATED"/>
    <property type="match status" value="1"/>
</dbReference>
<organism evidence="2 3">
    <name type="scientific">Blastococcus tunisiensis</name>
    <dbReference type="NCBI Taxonomy" id="1798228"/>
    <lineage>
        <taxon>Bacteria</taxon>
        <taxon>Bacillati</taxon>
        <taxon>Actinomycetota</taxon>
        <taxon>Actinomycetes</taxon>
        <taxon>Geodermatophilales</taxon>
        <taxon>Geodermatophilaceae</taxon>
        <taxon>Blastococcus</taxon>
    </lineage>
</organism>
<keyword evidence="1" id="KW-0472">Membrane</keyword>
<feature type="transmembrane region" description="Helical" evidence="1">
    <location>
        <begin position="208"/>
        <end position="229"/>
    </location>
</feature>